<accession>A0ACC1X924</accession>
<organism evidence="1 2">
    <name type="scientific">Melia azedarach</name>
    <name type="common">Chinaberry tree</name>
    <dbReference type="NCBI Taxonomy" id="155640"/>
    <lineage>
        <taxon>Eukaryota</taxon>
        <taxon>Viridiplantae</taxon>
        <taxon>Streptophyta</taxon>
        <taxon>Embryophyta</taxon>
        <taxon>Tracheophyta</taxon>
        <taxon>Spermatophyta</taxon>
        <taxon>Magnoliopsida</taxon>
        <taxon>eudicotyledons</taxon>
        <taxon>Gunneridae</taxon>
        <taxon>Pentapetalae</taxon>
        <taxon>rosids</taxon>
        <taxon>malvids</taxon>
        <taxon>Sapindales</taxon>
        <taxon>Meliaceae</taxon>
        <taxon>Melia</taxon>
    </lineage>
</organism>
<proteinExistence type="predicted"/>
<evidence type="ECO:0000313" key="1">
    <source>
        <dbReference type="EMBL" id="KAJ4707814.1"/>
    </source>
</evidence>
<keyword evidence="1" id="KW-0808">Transferase</keyword>
<dbReference type="Proteomes" id="UP001164539">
    <property type="component" value="Chromosome 10"/>
</dbReference>
<protein>
    <submittedName>
        <fullName evidence="1">Kinase family protein</fullName>
    </submittedName>
</protein>
<evidence type="ECO:0000313" key="2">
    <source>
        <dbReference type="Proteomes" id="UP001164539"/>
    </source>
</evidence>
<comment type="caution">
    <text evidence="1">The sequence shown here is derived from an EMBL/GenBank/DDBJ whole genome shotgun (WGS) entry which is preliminary data.</text>
</comment>
<keyword evidence="2" id="KW-1185">Reference proteome</keyword>
<gene>
    <name evidence="1" type="ORF">OWV82_017872</name>
</gene>
<name>A0ACC1X924_MELAZ</name>
<reference evidence="1 2" key="1">
    <citation type="journal article" date="2023" name="Science">
        <title>Complex scaffold remodeling in plant triterpene biosynthesis.</title>
        <authorList>
            <person name="De La Pena R."/>
            <person name="Hodgson H."/>
            <person name="Liu J.C."/>
            <person name="Stephenson M.J."/>
            <person name="Martin A.C."/>
            <person name="Owen C."/>
            <person name="Harkess A."/>
            <person name="Leebens-Mack J."/>
            <person name="Jimenez L.E."/>
            <person name="Osbourn A."/>
            <person name="Sattely E.S."/>
        </authorList>
    </citation>
    <scope>NUCLEOTIDE SEQUENCE [LARGE SCALE GENOMIC DNA]</scope>
    <source>
        <strain evidence="2">cv. JPN11</strain>
        <tissue evidence="1">Leaf</tissue>
    </source>
</reference>
<dbReference type="EMBL" id="CM051403">
    <property type="protein sequence ID" value="KAJ4707814.1"/>
    <property type="molecule type" value="Genomic_DNA"/>
</dbReference>
<sequence length="454" mass="49999">MRNLLLLVLFVFLYKQPTGIHAFLESDPLVFSLSAPAPVSVSSPLISPVSSSMAAVSPGIQKGSDEHRHHMDAHHKLLIALIVACSALCAIILSLFCLWLYHLKFSHKSIRNKAKSTDGENGLVLSPFLGKFTSVRMVSKKGSVISFIEYKLLEKATDNFHESNILGEGGFGRVYKAQLDGNLLVAVKKLDCATQDATREFENEVDILSNIQHPNVIFLLGYSAHDDTRFIVYELMHNGSLETHLHGPSHGSALTWHMRMKIALDTARGLEYLHEHCNPPVIHRDLKSSNILLDSNFNAKLSDFGLAITDGTQNKNNLKLSGTLGYVAPEYLLDGKLTDKSDVYAFGVVLLELLLGRRPVEKLAPAQCQSIVTWAMPQLTDRSKLPNIVDPVIKNTMDLKHLYQVAAVAVLCVQPEPSYRPLITDVLHSLVPLVPVELGGTLRLTPSVNAGESH</sequence>
<keyword evidence="1" id="KW-0418">Kinase</keyword>